<evidence type="ECO:0000259" key="4">
    <source>
        <dbReference type="PROSITE" id="PS50995"/>
    </source>
</evidence>
<keyword evidence="6" id="KW-1185">Reference proteome</keyword>
<dbReference type="GO" id="GO:0003677">
    <property type="term" value="F:DNA binding"/>
    <property type="evidence" value="ECO:0007669"/>
    <property type="project" value="UniProtKB-KW"/>
</dbReference>
<organism evidence="5 6">
    <name type="scientific">Streptomyces luteoverticillatus</name>
    <name type="common">Streptoverticillium luteoverticillatus</name>
    <dbReference type="NCBI Taxonomy" id="66425"/>
    <lineage>
        <taxon>Bacteria</taxon>
        <taxon>Bacillati</taxon>
        <taxon>Actinomycetota</taxon>
        <taxon>Actinomycetes</taxon>
        <taxon>Kitasatosporales</taxon>
        <taxon>Streptomycetaceae</taxon>
        <taxon>Streptomyces</taxon>
    </lineage>
</organism>
<keyword evidence="2" id="KW-0238">DNA-binding</keyword>
<evidence type="ECO:0000313" key="5">
    <source>
        <dbReference type="EMBL" id="AZQ69882.1"/>
    </source>
</evidence>
<dbReference type="GO" id="GO:0003700">
    <property type="term" value="F:DNA-binding transcription factor activity"/>
    <property type="evidence" value="ECO:0007669"/>
    <property type="project" value="InterPro"/>
</dbReference>
<dbReference type="InterPro" id="IPR036390">
    <property type="entry name" value="WH_DNA-bd_sf"/>
</dbReference>
<dbReference type="Pfam" id="PF01047">
    <property type="entry name" value="MarR"/>
    <property type="match status" value="1"/>
</dbReference>
<dbReference type="Proteomes" id="UP000267900">
    <property type="component" value="Chromosome"/>
</dbReference>
<keyword evidence="1" id="KW-0805">Transcription regulation</keyword>
<dbReference type="Gene3D" id="1.10.10.10">
    <property type="entry name" value="Winged helix-like DNA-binding domain superfamily/Winged helix DNA-binding domain"/>
    <property type="match status" value="1"/>
</dbReference>
<protein>
    <submittedName>
        <fullName evidence="5">MarR family transcriptional regulator</fullName>
    </submittedName>
</protein>
<evidence type="ECO:0000256" key="3">
    <source>
        <dbReference type="ARBA" id="ARBA00023163"/>
    </source>
</evidence>
<sequence length="145" mass="16210">MSTQDETARRAWDNLREIVLGGNERRKEVVEALGMSFIRIKALRRIAKRPMTLRELAEELLTDRPYTTLVVDDLARQGLVERSENPSDRRSKIVSLTPEGRAAAERADAIIGKPPAALLALPDEDLAALERIAGRVAKLTADQRR</sequence>
<keyword evidence="3" id="KW-0804">Transcription</keyword>
<dbReference type="PANTHER" id="PTHR33164">
    <property type="entry name" value="TRANSCRIPTIONAL REGULATOR, MARR FAMILY"/>
    <property type="match status" value="1"/>
</dbReference>
<dbReference type="AlphaFoldDB" id="A0A3Q9FSW0"/>
<dbReference type="RefSeq" id="WP_126912447.1">
    <property type="nucleotide sequence ID" value="NZ_CP034587.1"/>
</dbReference>
<dbReference type="SUPFAM" id="SSF46785">
    <property type="entry name" value="Winged helix' DNA-binding domain"/>
    <property type="match status" value="1"/>
</dbReference>
<dbReference type="PRINTS" id="PR00598">
    <property type="entry name" value="HTHMARR"/>
</dbReference>
<dbReference type="InterPro" id="IPR000835">
    <property type="entry name" value="HTH_MarR-typ"/>
</dbReference>
<accession>A0A3Q9FSW0</accession>
<dbReference type="OrthoDB" id="4807076at2"/>
<dbReference type="InterPro" id="IPR036388">
    <property type="entry name" value="WH-like_DNA-bd_sf"/>
</dbReference>
<gene>
    <name evidence="5" type="ORF">EKH77_00400</name>
</gene>
<evidence type="ECO:0000256" key="1">
    <source>
        <dbReference type="ARBA" id="ARBA00023015"/>
    </source>
</evidence>
<name>A0A3Q9FSW0_STRLT</name>
<dbReference type="PANTHER" id="PTHR33164:SF64">
    <property type="entry name" value="TRANSCRIPTIONAL REGULATOR SLYA"/>
    <property type="match status" value="1"/>
</dbReference>
<evidence type="ECO:0000313" key="6">
    <source>
        <dbReference type="Proteomes" id="UP000267900"/>
    </source>
</evidence>
<dbReference type="PROSITE" id="PS50995">
    <property type="entry name" value="HTH_MARR_2"/>
    <property type="match status" value="1"/>
</dbReference>
<dbReference type="InterPro" id="IPR039422">
    <property type="entry name" value="MarR/SlyA-like"/>
</dbReference>
<reference evidence="5 6" key="1">
    <citation type="submission" date="2018-12" db="EMBL/GenBank/DDBJ databases">
        <title>The whole draft genome of Streptomyce luteoverticillatus CGMCC 15060.</title>
        <authorList>
            <person name="Feng Z."/>
            <person name="Chen G."/>
            <person name="Zhang J."/>
            <person name="Zhu H."/>
            <person name="Yu X."/>
            <person name="Zhang W."/>
            <person name="Zhang X."/>
        </authorList>
    </citation>
    <scope>NUCLEOTIDE SEQUENCE [LARGE SCALE GENOMIC DNA]</scope>
    <source>
        <strain evidence="5 6">CGMCC 15060</strain>
    </source>
</reference>
<dbReference type="EMBL" id="CP034587">
    <property type="protein sequence ID" value="AZQ69882.1"/>
    <property type="molecule type" value="Genomic_DNA"/>
</dbReference>
<evidence type="ECO:0000256" key="2">
    <source>
        <dbReference type="ARBA" id="ARBA00023125"/>
    </source>
</evidence>
<dbReference type="SMART" id="SM00347">
    <property type="entry name" value="HTH_MARR"/>
    <property type="match status" value="1"/>
</dbReference>
<feature type="domain" description="HTH marR-type" evidence="4">
    <location>
        <begin position="1"/>
        <end position="138"/>
    </location>
</feature>
<dbReference type="GO" id="GO:0006950">
    <property type="term" value="P:response to stress"/>
    <property type="evidence" value="ECO:0007669"/>
    <property type="project" value="TreeGrafter"/>
</dbReference>
<proteinExistence type="predicted"/>